<gene>
    <name evidence="2" type="ORF">MNBD_ALPHA03-1118</name>
</gene>
<sequence>MVALSIDTAASICAVAISDLTSGRVLASISNDIERGHAEVLMAQIAKCLQRAGVGYRDIERVISTTGPGSFTGVRVGLSCARAIALA</sequence>
<evidence type="ECO:0000313" key="2">
    <source>
        <dbReference type="EMBL" id="VAX06635.1"/>
    </source>
</evidence>
<dbReference type="InterPro" id="IPR022496">
    <property type="entry name" value="T6A_TsaB"/>
</dbReference>
<protein>
    <submittedName>
        <fullName evidence="2">tRNA threonylcarbamoyladenosine biosynthesis protein TsaB</fullName>
    </submittedName>
</protein>
<reference evidence="2" key="1">
    <citation type="submission" date="2018-06" db="EMBL/GenBank/DDBJ databases">
        <authorList>
            <person name="Zhirakovskaya E."/>
        </authorList>
    </citation>
    <scope>NUCLEOTIDE SEQUENCE</scope>
</reference>
<feature type="domain" description="Gcp-like" evidence="1">
    <location>
        <begin position="34"/>
        <end position="87"/>
    </location>
</feature>
<proteinExistence type="predicted"/>
<dbReference type="EMBL" id="UOFW01000173">
    <property type="protein sequence ID" value="VAX06635.1"/>
    <property type="molecule type" value="Genomic_DNA"/>
</dbReference>
<name>A0A3B1BK96_9ZZZZ</name>
<dbReference type="AlphaFoldDB" id="A0A3B1BK96"/>
<dbReference type="SUPFAM" id="SSF53067">
    <property type="entry name" value="Actin-like ATPase domain"/>
    <property type="match status" value="1"/>
</dbReference>
<dbReference type="InterPro" id="IPR043129">
    <property type="entry name" value="ATPase_NBD"/>
</dbReference>
<feature type="non-terminal residue" evidence="2">
    <location>
        <position position="87"/>
    </location>
</feature>
<organism evidence="2">
    <name type="scientific">hydrothermal vent metagenome</name>
    <dbReference type="NCBI Taxonomy" id="652676"/>
    <lineage>
        <taxon>unclassified sequences</taxon>
        <taxon>metagenomes</taxon>
        <taxon>ecological metagenomes</taxon>
    </lineage>
</organism>
<accession>A0A3B1BK96</accession>
<evidence type="ECO:0000259" key="1">
    <source>
        <dbReference type="Pfam" id="PF00814"/>
    </source>
</evidence>
<dbReference type="InterPro" id="IPR000905">
    <property type="entry name" value="Gcp-like_dom"/>
</dbReference>
<dbReference type="Gene3D" id="3.30.420.40">
    <property type="match status" value="1"/>
</dbReference>
<dbReference type="NCBIfam" id="TIGR03725">
    <property type="entry name" value="T6A_YeaZ"/>
    <property type="match status" value="1"/>
</dbReference>
<dbReference type="GO" id="GO:0002949">
    <property type="term" value="P:tRNA threonylcarbamoyladenosine modification"/>
    <property type="evidence" value="ECO:0007669"/>
    <property type="project" value="InterPro"/>
</dbReference>
<dbReference type="Pfam" id="PF00814">
    <property type="entry name" value="TsaD"/>
    <property type="match status" value="1"/>
</dbReference>